<dbReference type="GO" id="GO:0004487">
    <property type="term" value="F:methylenetetrahydrofolate dehydrogenase (NAD+) activity"/>
    <property type="evidence" value="ECO:0007669"/>
    <property type="project" value="TreeGrafter"/>
</dbReference>
<dbReference type="InterPro" id="IPR046346">
    <property type="entry name" value="Aminoacid_DH-like_N_sf"/>
</dbReference>
<name>A0AB34IZI8_PRYPA</name>
<dbReference type="GO" id="GO:0009113">
    <property type="term" value="P:purine nucleobase biosynthetic process"/>
    <property type="evidence" value="ECO:0007669"/>
    <property type="project" value="TreeGrafter"/>
</dbReference>
<proteinExistence type="predicted"/>
<feature type="domain" description="Tetrahydrofolate dehydrogenase/cyclohydrolase catalytic" evidence="2">
    <location>
        <begin position="5"/>
        <end position="115"/>
    </location>
</feature>
<sequence length="336" mass="36427">MPRRDATEIAQQFNQQIKAEVDAGLLAGRERPRLVGFLANDDAAAVMYARWTGKACEANGITFELRRVERVALEAAVIDANVDPSVHGIIVYYPVFGGQVDDYLRDVISIEKDVEGLNHRYRYALYHNIRTLGEVDGQFGAKKCVLPCTPLACLKILEATGAYDKAQPVGKQLASRTAVVFNRSEVVGRPLAAMLANDGAVVYSIDITGMLRYTAGSVQGTIKVEETSMAQDDALRAADIVVSGVPSKSFCIKASAVKPGAICVNFSQFQNFEKEVEDKCTLVPAIGKVTIAMLERNLLRLQANFSPPKRRAPGGVAFVCATVAAVVAIAAWRAYR</sequence>
<dbReference type="Pfam" id="PF02882">
    <property type="entry name" value="THF_DHG_CYH_C"/>
    <property type="match status" value="1"/>
</dbReference>
<keyword evidence="1" id="KW-0812">Transmembrane</keyword>
<feature type="transmembrane region" description="Helical" evidence="1">
    <location>
        <begin position="315"/>
        <end position="335"/>
    </location>
</feature>
<accession>A0AB34IZI8</accession>
<evidence type="ECO:0000256" key="1">
    <source>
        <dbReference type="SAM" id="Phobius"/>
    </source>
</evidence>
<reference evidence="4 5" key="1">
    <citation type="journal article" date="2024" name="Science">
        <title>Giant polyketide synthase enzymes in the biosynthesis of giant marine polyether toxins.</title>
        <authorList>
            <person name="Fallon T.R."/>
            <person name="Shende V.V."/>
            <person name="Wierzbicki I.H."/>
            <person name="Pendleton A.L."/>
            <person name="Watervoot N.F."/>
            <person name="Auber R.P."/>
            <person name="Gonzalez D.J."/>
            <person name="Wisecaver J.H."/>
            <person name="Moore B.S."/>
        </authorList>
    </citation>
    <scope>NUCLEOTIDE SEQUENCE [LARGE SCALE GENOMIC DNA]</scope>
    <source>
        <strain evidence="4 5">12B1</strain>
    </source>
</reference>
<dbReference type="EMBL" id="JBGBPQ010000016">
    <property type="protein sequence ID" value="KAL1508596.1"/>
    <property type="molecule type" value="Genomic_DNA"/>
</dbReference>
<keyword evidence="1" id="KW-0472">Membrane</keyword>
<evidence type="ECO:0000313" key="4">
    <source>
        <dbReference type="EMBL" id="KAL1508596.1"/>
    </source>
</evidence>
<dbReference type="SUPFAM" id="SSF51735">
    <property type="entry name" value="NAD(P)-binding Rossmann-fold domains"/>
    <property type="match status" value="1"/>
</dbReference>
<comment type="caution">
    <text evidence="4">The sequence shown here is derived from an EMBL/GenBank/DDBJ whole genome shotgun (WGS) entry which is preliminary data.</text>
</comment>
<evidence type="ECO:0000259" key="2">
    <source>
        <dbReference type="Pfam" id="PF00763"/>
    </source>
</evidence>
<dbReference type="InterPro" id="IPR036291">
    <property type="entry name" value="NAD(P)-bd_dom_sf"/>
</dbReference>
<gene>
    <name evidence="4" type="ORF">AB1Y20_004693</name>
</gene>
<dbReference type="GO" id="GO:0005829">
    <property type="term" value="C:cytosol"/>
    <property type="evidence" value="ECO:0007669"/>
    <property type="project" value="TreeGrafter"/>
</dbReference>
<organism evidence="4 5">
    <name type="scientific">Prymnesium parvum</name>
    <name type="common">Toxic golden alga</name>
    <dbReference type="NCBI Taxonomy" id="97485"/>
    <lineage>
        <taxon>Eukaryota</taxon>
        <taxon>Haptista</taxon>
        <taxon>Haptophyta</taxon>
        <taxon>Prymnesiophyceae</taxon>
        <taxon>Prymnesiales</taxon>
        <taxon>Prymnesiaceae</taxon>
        <taxon>Prymnesium</taxon>
    </lineage>
</organism>
<feature type="domain" description="Tetrahydrofolate dehydrogenase/cyclohydrolase NAD(P)-binding" evidence="3">
    <location>
        <begin position="147"/>
        <end position="299"/>
    </location>
</feature>
<dbReference type="Gene3D" id="3.40.50.10860">
    <property type="entry name" value="Leucine Dehydrogenase, chain A, domain 1"/>
    <property type="match status" value="1"/>
</dbReference>
<dbReference type="GO" id="GO:0004488">
    <property type="term" value="F:methylenetetrahydrofolate dehydrogenase (NADP+) activity"/>
    <property type="evidence" value="ECO:0007669"/>
    <property type="project" value="InterPro"/>
</dbReference>
<dbReference type="SUPFAM" id="SSF53223">
    <property type="entry name" value="Aminoacid dehydrogenase-like, N-terminal domain"/>
    <property type="match status" value="1"/>
</dbReference>
<dbReference type="AlphaFoldDB" id="A0AB34IZI8"/>
<dbReference type="GO" id="GO:0004477">
    <property type="term" value="F:methenyltetrahydrofolate cyclohydrolase activity"/>
    <property type="evidence" value="ECO:0007669"/>
    <property type="project" value="TreeGrafter"/>
</dbReference>
<protein>
    <recommendedName>
        <fullName evidence="6">Methenyltetrahydrofolate cyclohydrolase</fullName>
    </recommendedName>
</protein>
<keyword evidence="5" id="KW-1185">Reference proteome</keyword>
<dbReference type="PANTHER" id="PTHR48099:SF3">
    <property type="entry name" value="METHYLENETETRAHYDROFOLATE DEHYDROGENASE [NAD(+)]"/>
    <property type="match status" value="1"/>
</dbReference>
<dbReference type="InterPro" id="IPR020631">
    <property type="entry name" value="THF_DH/CycHdrlase_NAD-bd_dom"/>
</dbReference>
<dbReference type="InterPro" id="IPR020630">
    <property type="entry name" value="THF_DH/CycHdrlase_cat_dom"/>
</dbReference>
<keyword evidence="1" id="KW-1133">Transmembrane helix</keyword>
<dbReference type="GO" id="GO:0035999">
    <property type="term" value="P:tetrahydrofolate interconversion"/>
    <property type="evidence" value="ECO:0007669"/>
    <property type="project" value="TreeGrafter"/>
</dbReference>
<dbReference type="Pfam" id="PF00763">
    <property type="entry name" value="THF_DHG_CYH"/>
    <property type="match status" value="1"/>
</dbReference>
<evidence type="ECO:0000259" key="3">
    <source>
        <dbReference type="Pfam" id="PF02882"/>
    </source>
</evidence>
<evidence type="ECO:0008006" key="6">
    <source>
        <dbReference type="Google" id="ProtNLM"/>
    </source>
</evidence>
<dbReference type="FunFam" id="3.40.50.10860:FF:000012">
    <property type="entry name" value="Methylenetetrahydrofolate dehydrogenase [NAD(+)]"/>
    <property type="match status" value="1"/>
</dbReference>
<evidence type="ECO:0000313" key="5">
    <source>
        <dbReference type="Proteomes" id="UP001515480"/>
    </source>
</evidence>
<dbReference type="Gene3D" id="3.40.50.720">
    <property type="entry name" value="NAD(P)-binding Rossmann-like Domain"/>
    <property type="match status" value="1"/>
</dbReference>
<dbReference type="Proteomes" id="UP001515480">
    <property type="component" value="Unassembled WGS sequence"/>
</dbReference>
<dbReference type="PANTHER" id="PTHR48099">
    <property type="entry name" value="C-1-TETRAHYDROFOLATE SYNTHASE, CYTOPLASMIC-RELATED"/>
    <property type="match status" value="1"/>
</dbReference>